<evidence type="ECO:0000256" key="4">
    <source>
        <dbReference type="SAM" id="Coils"/>
    </source>
</evidence>
<evidence type="ECO:0000313" key="7">
    <source>
        <dbReference type="Proteomes" id="UP001295444"/>
    </source>
</evidence>
<gene>
    <name evidence="6" type="ORF">PECUL_23A060676</name>
</gene>
<protein>
    <submittedName>
        <fullName evidence="6">E3 ubiquitin ISG15 ligase TRIM25-like</fullName>
    </submittedName>
</protein>
<dbReference type="SUPFAM" id="SSF49899">
    <property type="entry name" value="Concanavalin A-like lectins/glucanases"/>
    <property type="match status" value="1"/>
</dbReference>
<dbReference type="Pfam" id="PF00643">
    <property type="entry name" value="zf-B_box"/>
    <property type="match status" value="1"/>
</dbReference>
<dbReference type="PANTHER" id="PTHR25465">
    <property type="entry name" value="B-BOX DOMAIN CONTAINING"/>
    <property type="match status" value="1"/>
</dbReference>
<keyword evidence="1" id="KW-0479">Metal-binding</keyword>
<keyword evidence="3" id="KW-0862">Zinc</keyword>
<dbReference type="InterPro" id="IPR001870">
    <property type="entry name" value="B30.2/SPRY"/>
</dbReference>
<dbReference type="Gene3D" id="2.60.120.920">
    <property type="match status" value="1"/>
</dbReference>
<dbReference type="Proteomes" id="UP001295444">
    <property type="component" value="Chromosome 03"/>
</dbReference>
<sequence>MAAANFGESLKSNQNRCRYCTAFAKRLCLDCEAYLCRDHLEPHNLAGQHTLTELSTNLQTRKCATHQKLLKYNCCVDNVYVCEFCVLLGVHKGHNVELISDKSKALKSSLEELVEKLIKQTAQIVQSMDKISARRDETHERATVLINQVTAIFMDLKKQLENEEKKIKGEISKQVDEVDLQMSKFFLKKKGEQLNLSAQVAEIESFRNSTDPITILEKGPNSINKANKVIIREIEGNVEVTGLNELLVLVNLESSLLRLVKSIPQLQRKHGFQVQNQILMMPTNATKNNGDQLGNLLNTSVNLNKVIYSSTAISSGQHYLEVDTGDFPSWSIGVSYSRDEDCVLGDKTDSWCLRYYKMGKYAVVHNGVKTLVSIVSPIKALGIYLDYEAGNLCFLELVTPIKQLYTILVRFDYPLYFAFCMSERGILSLR</sequence>
<dbReference type="EMBL" id="OW240914">
    <property type="protein sequence ID" value="CAH2273124.1"/>
    <property type="molecule type" value="Genomic_DNA"/>
</dbReference>
<feature type="coiled-coil region" evidence="4">
    <location>
        <begin position="146"/>
        <end position="177"/>
    </location>
</feature>
<dbReference type="InterPro" id="IPR003877">
    <property type="entry name" value="SPRY_dom"/>
</dbReference>
<dbReference type="InterPro" id="IPR003879">
    <property type="entry name" value="Butyrophylin_SPRY"/>
</dbReference>
<dbReference type="SUPFAM" id="SSF57845">
    <property type="entry name" value="B-box zinc-binding domain"/>
    <property type="match status" value="1"/>
</dbReference>
<keyword evidence="4" id="KW-0175">Coiled coil</keyword>
<evidence type="ECO:0000313" key="6">
    <source>
        <dbReference type="EMBL" id="CAH2273124.1"/>
    </source>
</evidence>
<keyword evidence="2" id="KW-0863">Zinc-finger</keyword>
<evidence type="ECO:0000259" key="5">
    <source>
        <dbReference type="PROSITE" id="PS50188"/>
    </source>
</evidence>
<dbReference type="PRINTS" id="PR01407">
    <property type="entry name" value="BUTYPHLNCDUF"/>
</dbReference>
<evidence type="ECO:0000256" key="3">
    <source>
        <dbReference type="ARBA" id="ARBA00022833"/>
    </source>
</evidence>
<dbReference type="PROSITE" id="PS50188">
    <property type="entry name" value="B302_SPRY"/>
    <property type="match status" value="1"/>
</dbReference>
<dbReference type="Gene3D" id="3.30.160.60">
    <property type="entry name" value="Classic Zinc Finger"/>
    <property type="match status" value="1"/>
</dbReference>
<dbReference type="SMART" id="SM00336">
    <property type="entry name" value="BBOX"/>
    <property type="match status" value="2"/>
</dbReference>
<evidence type="ECO:0000256" key="1">
    <source>
        <dbReference type="ARBA" id="ARBA00022723"/>
    </source>
</evidence>
<proteinExistence type="predicted"/>
<organism evidence="6 7">
    <name type="scientific">Pelobates cultripes</name>
    <name type="common">Western spadefoot toad</name>
    <dbReference type="NCBI Taxonomy" id="61616"/>
    <lineage>
        <taxon>Eukaryota</taxon>
        <taxon>Metazoa</taxon>
        <taxon>Chordata</taxon>
        <taxon>Craniata</taxon>
        <taxon>Vertebrata</taxon>
        <taxon>Euteleostomi</taxon>
        <taxon>Amphibia</taxon>
        <taxon>Batrachia</taxon>
        <taxon>Anura</taxon>
        <taxon>Pelobatoidea</taxon>
        <taxon>Pelobatidae</taxon>
        <taxon>Pelobates</taxon>
    </lineage>
</organism>
<evidence type="ECO:0000256" key="2">
    <source>
        <dbReference type="ARBA" id="ARBA00022771"/>
    </source>
</evidence>
<feature type="domain" description="B30.2/SPRY" evidence="5">
    <location>
        <begin position="245"/>
        <end position="430"/>
    </location>
</feature>
<keyword evidence="7" id="KW-1185">Reference proteome</keyword>
<dbReference type="InterPro" id="IPR051051">
    <property type="entry name" value="E3_ubiq-ligase_TRIM/RNF"/>
</dbReference>
<accession>A0AAD1RL10</accession>
<reference evidence="6" key="1">
    <citation type="submission" date="2022-03" db="EMBL/GenBank/DDBJ databases">
        <authorList>
            <person name="Alioto T."/>
            <person name="Alioto T."/>
            <person name="Gomez Garrido J."/>
        </authorList>
    </citation>
    <scope>NUCLEOTIDE SEQUENCE</scope>
</reference>
<name>A0AAD1RL10_PELCU</name>
<dbReference type="GO" id="GO:0008270">
    <property type="term" value="F:zinc ion binding"/>
    <property type="evidence" value="ECO:0007669"/>
    <property type="project" value="UniProtKB-KW"/>
</dbReference>
<dbReference type="InterPro" id="IPR043136">
    <property type="entry name" value="B30.2/SPRY_sf"/>
</dbReference>
<dbReference type="AlphaFoldDB" id="A0AAD1RL10"/>
<dbReference type="PANTHER" id="PTHR25465:SF41">
    <property type="entry name" value="E3 UBIQUITIN-PROTEIN LIGASE RNF135"/>
    <property type="match status" value="1"/>
</dbReference>
<dbReference type="Pfam" id="PF00622">
    <property type="entry name" value="SPRY"/>
    <property type="match status" value="1"/>
</dbReference>
<dbReference type="InterPro" id="IPR000315">
    <property type="entry name" value="Znf_B-box"/>
</dbReference>
<dbReference type="InterPro" id="IPR013320">
    <property type="entry name" value="ConA-like_dom_sf"/>
</dbReference>